<reference evidence="1" key="1">
    <citation type="submission" date="2019-08" db="EMBL/GenBank/DDBJ databases">
        <authorList>
            <person name="Kucharzyk K."/>
            <person name="Murdoch R.W."/>
            <person name="Higgins S."/>
            <person name="Loffler F."/>
        </authorList>
    </citation>
    <scope>NUCLEOTIDE SEQUENCE</scope>
</reference>
<dbReference type="AlphaFoldDB" id="A0A645G410"/>
<evidence type="ECO:0000313" key="1">
    <source>
        <dbReference type="EMBL" id="MPN21598.1"/>
    </source>
</evidence>
<proteinExistence type="predicted"/>
<organism evidence="1">
    <name type="scientific">bioreactor metagenome</name>
    <dbReference type="NCBI Taxonomy" id="1076179"/>
    <lineage>
        <taxon>unclassified sequences</taxon>
        <taxon>metagenomes</taxon>
        <taxon>ecological metagenomes</taxon>
    </lineage>
</organism>
<dbReference type="EMBL" id="VSSQ01069610">
    <property type="protein sequence ID" value="MPN21598.1"/>
    <property type="molecule type" value="Genomic_DNA"/>
</dbReference>
<comment type="caution">
    <text evidence="1">The sequence shown here is derived from an EMBL/GenBank/DDBJ whole genome shotgun (WGS) entry which is preliminary data.</text>
</comment>
<name>A0A645G410_9ZZZZ</name>
<protein>
    <submittedName>
        <fullName evidence="1">Uncharacterized protein</fullName>
    </submittedName>
</protein>
<accession>A0A645G410</accession>
<sequence>MLAYKVKTREFDLFAAQQAGEILLKLRDIKGSDILEVDCPVRPGLELIAVEIVIVQRDEDRGFAVHAQLCAETVRARGLSAAGRAGDQDGPCAARDNLIR</sequence>
<gene>
    <name evidence="1" type="ORF">SDC9_168978</name>
</gene>